<sequence length="788" mass="80173">MLGSAALAAPPGSGDGVIVVDFETPESVPALTSVTGKSGALFASKAIAGTKSTVRLTVPSGQYDVVPEAVAAGGKRYVGVMSARSLLVRAGQTKSVTVTYRLSEGMQEAHVTKVTDTAVSLGWTTPTGTAVEVRRTEGDQSAAKRSDGVAVATSGSGLLDEGLKPGTRYNYSFWAKPGDSPLGIDQLNGPFVLTVGTTDSSVSSQPSYVVTPGAFLARATDLKTVAPTGSGVRVGLADGVSPPAPGAGVVLPVSAVLRGGYVGTVADISQDGRVITLVPGGIGDAFDYYHLKIDDLSTLPMQRITEPEPATASAAGVAKAAASPDTECGKATTEAKVIDFDPGFQMAGHFETTVNTRNVLGADIPTGVSLDVEAAVTVSGAVTAKVRGMLACQIKVKSLMIPFPAGPVPMGFYFKPTVKVGVEGAIQVSNLGAAVTLGFQLNGHAGFDGANQFEGNPISTAQPLTPQIDAVSGGLFVKVSGDALIGPGAGTTGTGVIAGIGGTLVPLEAHANVVVPATAGSAPCLTFTASGTVGVMVSVRAWLGWFDFKADYVVPALQQTAEYPGSPWAWPTKCDKPINPSDNVLGDGVTKVDDDVAGSPDQWGHLDGFAPDGKAWVLSTGRITDATGSPGTQASTSLGNPGNATLSSYSGQQTYDAASYRVTLVPTGSTLNVKYVFASEEYPEYVGSRFNDVMAIFVNGTNCALVPGTDSPVSINTVNHHTNSAYYVDNSAGASGYSTSYDGLTTPLVCSVPVTPGVPTTVEIAVADAGDGIYDSAVALLDKGIWSN</sequence>
<comment type="caution">
    <text evidence="2">The sequence shown here is derived from an EMBL/GenBank/DDBJ whole genome shotgun (WGS) entry which is preliminary data.</text>
</comment>
<reference evidence="3" key="1">
    <citation type="journal article" date="2019" name="Int. J. Syst. Evol. Microbiol.">
        <title>The Global Catalogue of Microorganisms (GCM) 10K type strain sequencing project: providing services to taxonomists for standard genome sequencing and annotation.</title>
        <authorList>
            <consortium name="The Broad Institute Genomics Platform"/>
            <consortium name="The Broad Institute Genome Sequencing Center for Infectious Disease"/>
            <person name="Wu L."/>
            <person name="Ma J."/>
        </authorList>
    </citation>
    <scope>NUCLEOTIDE SEQUENCE [LARGE SCALE GENOMIC DNA]</scope>
    <source>
        <strain evidence="3">CCM 7526</strain>
    </source>
</reference>
<dbReference type="Proteomes" id="UP001597183">
    <property type="component" value="Unassembled WGS sequence"/>
</dbReference>
<name>A0ABW4A020_9ACTN</name>
<organism evidence="2 3">
    <name type="scientific">Actinoplanes sichuanensis</name>
    <dbReference type="NCBI Taxonomy" id="512349"/>
    <lineage>
        <taxon>Bacteria</taxon>
        <taxon>Bacillati</taxon>
        <taxon>Actinomycetota</taxon>
        <taxon>Actinomycetes</taxon>
        <taxon>Micromonosporales</taxon>
        <taxon>Micromonosporaceae</taxon>
        <taxon>Actinoplanes</taxon>
    </lineage>
</organism>
<evidence type="ECO:0000259" key="1">
    <source>
        <dbReference type="SMART" id="SM00060"/>
    </source>
</evidence>
<dbReference type="NCBIfam" id="NF038133">
    <property type="entry name" value="choice_anch_L"/>
    <property type="match status" value="1"/>
</dbReference>
<evidence type="ECO:0000313" key="2">
    <source>
        <dbReference type="EMBL" id="MFD1364035.1"/>
    </source>
</evidence>
<feature type="domain" description="Fibronectin type-III" evidence="1">
    <location>
        <begin position="103"/>
        <end position="180"/>
    </location>
</feature>
<accession>A0ABW4A020</accession>
<proteinExistence type="predicted"/>
<keyword evidence="3" id="KW-1185">Reference proteome</keyword>
<evidence type="ECO:0000313" key="3">
    <source>
        <dbReference type="Proteomes" id="UP001597183"/>
    </source>
</evidence>
<gene>
    <name evidence="2" type="ORF">ACFQ5G_01615</name>
</gene>
<dbReference type="EMBL" id="JBHTMK010000004">
    <property type="protein sequence ID" value="MFD1364035.1"/>
    <property type="molecule type" value="Genomic_DNA"/>
</dbReference>
<dbReference type="SMART" id="SM00060">
    <property type="entry name" value="FN3"/>
    <property type="match status" value="1"/>
</dbReference>
<dbReference type="RefSeq" id="WP_317794049.1">
    <property type="nucleotide sequence ID" value="NZ_AP028461.1"/>
</dbReference>
<dbReference type="InterPro" id="IPR003961">
    <property type="entry name" value="FN3_dom"/>
</dbReference>
<protein>
    <submittedName>
        <fullName evidence="2">Choice-of-anchor L domain-containing protein</fullName>
    </submittedName>
</protein>
<dbReference type="InterPro" id="IPR049804">
    <property type="entry name" value="Choice_anch_L"/>
</dbReference>